<dbReference type="PANTHER" id="PTHR42693">
    <property type="entry name" value="ARYLSULFATASE FAMILY MEMBER"/>
    <property type="match status" value="1"/>
</dbReference>
<dbReference type="InterPro" id="IPR000917">
    <property type="entry name" value="Sulfatase_N"/>
</dbReference>
<sequence length="188" mass="21710">TGKFIYHARRDIDTAQLWVETFSNAGYETFLTGKWHNKDHTALKSFNKAKGIGKGMFETKGGEKGPGYNRPTPENNSWVPYDTSLLGHWSPQVKDIIFSGDTKMISDLYVVKKHTSQLYADNAIEFLENHVSQSDKPFFMYVAFNAPHDPRQSPRKFVDMYPAEQIELPENYLPEHPFDQGQRYTLRD</sequence>
<dbReference type="GO" id="GO:0004065">
    <property type="term" value="F:arylsulfatase activity"/>
    <property type="evidence" value="ECO:0007669"/>
    <property type="project" value="TreeGrafter"/>
</dbReference>
<organism evidence="3">
    <name type="scientific">marine sediment metagenome</name>
    <dbReference type="NCBI Taxonomy" id="412755"/>
    <lineage>
        <taxon>unclassified sequences</taxon>
        <taxon>metagenomes</taxon>
        <taxon>ecological metagenomes</taxon>
    </lineage>
</organism>
<feature type="non-terminal residue" evidence="3">
    <location>
        <position position="1"/>
    </location>
</feature>
<evidence type="ECO:0000259" key="2">
    <source>
        <dbReference type="Pfam" id="PF00884"/>
    </source>
</evidence>
<dbReference type="PANTHER" id="PTHR42693:SF33">
    <property type="entry name" value="ARYLSULFATASE"/>
    <property type="match status" value="1"/>
</dbReference>
<accession>X1F407</accession>
<comment type="similarity">
    <text evidence="1">Belongs to the sulfatase family.</text>
</comment>
<comment type="caution">
    <text evidence="3">The sequence shown here is derived from an EMBL/GenBank/DDBJ whole genome shotgun (WGS) entry which is preliminary data.</text>
</comment>
<feature type="non-terminal residue" evidence="3">
    <location>
        <position position="188"/>
    </location>
</feature>
<dbReference type="InterPro" id="IPR050738">
    <property type="entry name" value="Sulfatase"/>
</dbReference>
<dbReference type="Pfam" id="PF00884">
    <property type="entry name" value="Sulfatase"/>
    <property type="match status" value="1"/>
</dbReference>
<gene>
    <name evidence="3" type="ORF">S03H2_24639</name>
</gene>
<evidence type="ECO:0000313" key="3">
    <source>
        <dbReference type="EMBL" id="GAH40371.1"/>
    </source>
</evidence>
<reference evidence="3" key="1">
    <citation type="journal article" date="2014" name="Front. Microbiol.">
        <title>High frequency of phylogenetically diverse reductive dehalogenase-homologous genes in deep subseafloor sedimentary metagenomes.</title>
        <authorList>
            <person name="Kawai M."/>
            <person name="Futagami T."/>
            <person name="Toyoda A."/>
            <person name="Takaki Y."/>
            <person name="Nishi S."/>
            <person name="Hori S."/>
            <person name="Arai W."/>
            <person name="Tsubouchi T."/>
            <person name="Morono Y."/>
            <person name="Uchiyama I."/>
            <person name="Ito T."/>
            <person name="Fujiyama A."/>
            <person name="Inagaki F."/>
            <person name="Takami H."/>
        </authorList>
    </citation>
    <scope>NUCLEOTIDE SEQUENCE</scope>
    <source>
        <strain evidence="3">Expedition CK06-06</strain>
    </source>
</reference>
<dbReference type="Gene3D" id="3.40.720.10">
    <property type="entry name" value="Alkaline Phosphatase, subunit A"/>
    <property type="match status" value="1"/>
</dbReference>
<evidence type="ECO:0000256" key="1">
    <source>
        <dbReference type="ARBA" id="ARBA00008779"/>
    </source>
</evidence>
<name>X1F407_9ZZZZ</name>
<dbReference type="EMBL" id="BARU01013745">
    <property type="protein sequence ID" value="GAH40371.1"/>
    <property type="molecule type" value="Genomic_DNA"/>
</dbReference>
<dbReference type="AlphaFoldDB" id="X1F407"/>
<dbReference type="SUPFAM" id="SSF53649">
    <property type="entry name" value="Alkaline phosphatase-like"/>
    <property type="match status" value="1"/>
</dbReference>
<feature type="domain" description="Sulfatase N-terminal" evidence="2">
    <location>
        <begin position="20"/>
        <end position="172"/>
    </location>
</feature>
<dbReference type="InterPro" id="IPR017850">
    <property type="entry name" value="Alkaline_phosphatase_core_sf"/>
</dbReference>
<proteinExistence type="inferred from homology"/>
<protein>
    <recommendedName>
        <fullName evidence="2">Sulfatase N-terminal domain-containing protein</fullName>
    </recommendedName>
</protein>